<evidence type="ECO:0000313" key="2">
    <source>
        <dbReference type="EMBL" id="KAE8356922.1"/>
    </source>
</evidence>
<organism evidence="2 3">
    <name type="scientific">Aspergillus coremiiformis</name>
    <dbReference type="NCBI Taxonomy" id="138285"/>
    <lineage>
        <taxon>Eukaryota</taxon>
        <taxon>Fungi</taxon>
        <taxon>Dikarya</taxon>
        <taxon>Ascomycota</taxon>
        <taxon>Pezizomycotina</taxon>
        <taxon>Eurotiomycetes</taxon>
        <taxon>Eurotiomycetidae</taxon>
        <taxon>Eurotiales</taxon>
        <taxon>Aspergillaceae</taxon>
        <taxon>Aspergillus</taxon>
        <taxon>Aspergillus subgen. Circumdati</taxon>
    </lineage>
</organism>
<gene>
    <name evidence="2" type="ORF">BDV28DRAFT_125921</name>
</gene>
<keyword evidence="3" id="KW-1185">Reference proteome</keyword>
<dbReference type="AlphaFoldDB" id="A0A5N6ZH10"/>
<reference evidence="3" key="1">
    <citation type="submission" date="2019-04" db="EMBL/GenBank/DDBJ databases">
        <title>Friends and foes A comparative genomics studyof 23 Aspergillus species from section Flavi.</title>
        <authorList>
            <consortium name="DOE Joint Genome Institute"/>
            <person name="Kjaerbolling I."/>
            <person name="Vesth T."/>
            <person name="Frisvad J.C."/>
            <person name="Nybo J.L."/>
            <person name="Theobald S."/>
            <person name="Kildgaard S."/>
            <person name="Isbrandt T."/>
            <person name="Kuo A."/>
            <person name="Sato A."/>
            <person name="Lyhne E.K."/>
            <person name="Kogle M.E."/>
            <person name="Wiebenga A."/>
            <person name="Kun R.S."/>
            <person name="Lubbers R.J."/>
            <person name="Makela M.R."/>
            <person name="Barry K."/>
            <person name="Chovatia M."/>
            <person name="Clum A."/>
            <person name="Daum C."/>
            <person name="Haridas S."/>
            <person name="He G."/>
            <person name="LaButti K."/>
            <person name="Lipzen A."/>
            <person name="Mondo S."/>
            <person name="Riley R."/>
            <person name="Salamov A."/>
            <person name="Simmons B.A."/>
            <person name="Magnuson J.K."/>
            <person name="Henrissat B."/>
            <person name="Mortensen U.H."/>
            <person name="Larsen T.O."/>
            <person name="Devries R.P."/>
            <person name="Grigoriev I.V."/>
            <person name="Machida M."/>
            <person name="Baker S.E."/>
            <person name="Andersen M.R."/>
        </authorList>
    </citation>
    <scope>NUCLEOTIDE SEQUENCE [LARGE SCALE GENOMIC DNA]</scope>
    <source>
        <strain evidence="3">CBS 553.77</strain>
    </source>
</reference>
<proteinExistence type="predicted"/>
<sequence>MQRVSQGCPNIILWLRTFLAITQSLFCCACGQLTVRIRQFILCMDPKSVSRTEHCCI</sequence>
<keyword evidence="1" id="KW-0472">Membrane</keyword>
<evidence type="ECO:0000313" key="3">
    <source>
        <dbReference type="Proteomes" id="UP000327118"/>
    </source>
</evidence>
<accession>A0A5N6ZH10</accession>
<dbReference type="EMBL" id="ML739033">
    <property type="protein sequence ID" value="KAE8356922.1"/>
    <property type="molecule type" value="Genomic_DNA"/>
</dbReference>
<name>A0A5N6ZH10_9EURO</name>
<keyword evidence="1" id="KW-1133">Transmembrane helix</keyword>
<evidence type="ECO:0000256" key="1">
    <source>
        <dbReference type="SAM" id="Phobius"/>
    </source>
</evidence>
<feature type="transmembrane region" description="Helical" evidence="1">
    <location>
        <begin position="12"/>
        <end position="35"/>
    </location>
</feature>
<keyword evidence="1" id="KW-0812">Transmembrane</keyword>
<dbReference type="Proteomes" id="UP000327118">
    <property type="component" value="Unassembled WGS sequence"/>
</dbReference>
<protein>
    <submittedName>
        <fullName evidence="2">Uncharacterized protein</fullName>
    </submittedName>
</protein>